<dbReference type="Proteomes" id="UP001153365">
    <property type="component" value="Unassembled WGS sequence"/>
</dbReference>
<dbReference type="SUPFAM" id="SSF56322">
    <property type="entry name" value="ADC synthase"/>
    <property type="match status" value="1"/>
</dbReference>
<dbReference type="PRINTS" id="PR00095">
    <property type="entry name" value="ANTSNTHASEI"/>
</dbReference>
<dbReference type="InterPro" id="IPR006805">
    <property type="entry name" value="Anth_synth_I_N"/>
</dbReference>
<evidence type="ECO:0000313" key="3">
    <source>
        <dbReference type="EMBL" id="CAH7685683.1"/>
    </source>
</evidence>
<name>A0AAV0BGF7_PHAPC</name>
<evidence type="ECO:0000313" key="4">
    <source>
        <dbReference type="Proteomes" id="UP001153365"/>
    </source>
</evidence>
<dbReference type="GO" id="GO:0000162">
    <property type="term" value="P:L-tryptophan biosynthetic process"/>
    <property type="evidence" value="ECO:0007669"/>
    <property type="project" value="TreeGrafter"/>
</dbReference>
<keyword evidence="4" id="KW-1185">Reference proteome</keyword>
<dbReference type="Pfam" id="PF04715">
    <property type="entry name" value="Anth_synt_I_N"/>
    <property type="match status" value="1"/>
</dbReference>
<evidence type="ECO:0000259" key="2">
    <source>
        <dbReference type="Pfam" id="PF04715"/>
    </source>
</evidence>
<accession>A0AAV0BGF7</accession>
<comment type="caution">
    <text evidence="3">The sequence shown here is derived from an EMBL/GenBank/DDBJ whole genome shotgun (WGS) entry which is preliminary data.</text>
</comment>
<dbReference type="EMBL" id="CALTRL010005741">
    <property type="protein sequence ID" value="CAH7685683.1"/>
    <property type="molecule type" value="Genomic_DNA"/>
</dbReference>
<dbReference type="InterPro" id="IPR019999">
    <property type="entry name" value="Anth_synth_I-like"/>
</dbReference>
<reference evidence="3" key="1">
    <citation type="submission" date="2022-06" db="EMBL/GenBank/DDBJ databases">
        <authorList>
            <consortium name="SYNGENTA / RWTH Aachen University"/>
        </authorList>
    </citation>
    <scope>NUCLEOTIDE SEQUENCE</scope>
</reference>
<sequence>MHSPTDNKCEIKHWNFSKFVPSLEEVNDQLIVQKKGNCIPISFSLPADLTTPVAAYLRLTKGAQQNPQSQSSSSSSSDKILGVEGVESFLLESIVGGDHQSRYSFVGANPRKVFRTGEKYPFKGDPLVHLENELSKYKYVEVPGIPPFTGGAIGYISYDCVFYFEPTTRRELSDPLGVPESVFMICDTILVFDHTFQTLKIISNLLSPSQSGDITSQELAELYDQSTQKIKEIYRILRDESITLPDQAPIPSPSERIEAESNVGKAGYEGFVTSLKKNIVKGDIIQAVPSQRLKLETKLHPFNIYRKLRQTNPSPYMFYINLGQSLQLVGASPECLCKVSPGGVVENHAIAGTLRRGKNVQEDEELAEQLLKSEKDRAEHVMLVDLARNDVNRVCKPETVVVDRLMQVEKFSHVMHLTSQVSGILREGLTRFDAFRSIFPAGTVSGAPKLKAISLVAELEKELRGPYAGAVCWFNFDSSAMDSCIAIRTMVFKDGVVYLQAGGGIVYDSVENDEFVETINKLKANVNCIKDTEDYYYSLQNSGT</sequence>
<organism evidence="3 4">
    <name type="scientific">Phakopsora pachyrhizi</name>
    <name type="common">Asian soybean rust disease fungus</name>
    <dbReference type="NCBI Taxonomy" id="170000"/>
    <lineage>
        <taxon>Eukaryota</taxon>
        <taxon>Fungi</taxon>
        <taxon>Dikarya</taxon>
        <taxon>Basidiomycota</taxon>
        <taxon>Pucciniomycotina</taxon>
        <taxon>Pucciniomycetes</taxon>
        <taxon>Pucciniales</taxon>
        <taxon>Phakopsoraceae</taxon>
        <taxon>Phakopsora</taxon>
    </lineage>
</organism>
<protein>
    <submittedName>
        <fullName evidence="3">Anthranilate synthase component I</fullName>
    </submittedName>
</protein>
<feature type="domain" description="Chorismate-utilising enzyme C-terminal" evidence="1">
    <location>
        <begin position="266"/>
        <end position="521"/>
    </location>
</feature>
<dbReference type="Gene3D" id="3.60.120.10">
    <property type="entry name" value="Anthranilate synthase"/>
    <property type="match status" value="1"/>
</dbReference>
<feature type="domain" description="Anthranilate synthase component I N-terminal" evidence="2">
    <location>
        <begin position="87"/>
        <end position="200"/>
    </location>
</feature>
<dbReference type="InterPro" id="IPR015890">
    <property type="entry name" value="Chorismate_C"/>
</dbReference>
<proteinExistence type="predicted"/>
<dbReference type="AlphaFoldDB" id="A0AAV0BGF7"/>
<dbReference type="Pfam" id="PF00425">
    <property type="entry name" value="Chorismate_bind"/>
    <property type="match status" value="1"/>
</dbReference>
<dbReference type="PANTHER" id="PTHR11236">
    <property type="entry name" value="AMINOBENZOATE/ANTHRANILATE SYNTHASE"/>
    <property type="match status" value="1"/>
</dbReference>
<dbReference type="PANTHER" id="PTHR11236:SF9">
    <property type="entry name" value="ANTHRANILATE SYNTHASE COMPONENT 1"/>
    <property type="match status" value="1"/>
</dbReference>
<gene>
    <name evidence="3" type="ORF">PPACK8108_LOCUS20254</name>
</gene>
<evidence type="ECO:0000259" key="1">
    <source>
        <dbReference type="Pfam" id="PF00425"/>
    </source>
</evidence>
<dbReference type="InterPro" id="IPR005801">
    <property type="entry name" value="ADC_synthase"/>
</dbReference>